<keyword evidence="9" id="KW-0843">Virulence</keyword>
<feature type="domain" description="LysM" evidence="15">
    <location>
        <begin position="291"/>
        <end position="336"/>
    </location>
</feature>
<dbReference type="GO" id="GO:0008843">
    <property type="term" value="F:endochitinase activity"/>
    <property type="evidence" value="ECO:0007669"/>
    <property type="project" value="UniProtKB-EC"/>
</dbReference>
<feature type="chain" id="PRO_5043031530" description="chitinase" evidence="14">
    <location>
        <begin position="26"/>
        <end position="1477"/>
    </location>
</feature>
<dbReference type="InterPro" id="IPR029226">
    <property type="entry name" value="Ecp2-like"/>
</dbReference>
<gene>
    <name evidence="17" type="ORF">N656DRAFT_848365</name>
</gene>
<dbReference type="Proteomes" id="UP001302812">
    <property type="component" value="Unassembled WGS sequence"/>
</dbReference>
<keyword evidence="7 13" id="KW-0378">Hydrolase</keyword>
<dbReference type="InterPro" id="IPR001223">
    <property type="entry name" value="Glyco_hydro18_cat"/>
</dbReference>
<dbReference type="PROSITE" id="PS51782">
    <property type="entry name" value="LYSM"/>
    <property type="match status" value="2"/>
</dbReference>
<dbReference type="GO" id="GO:0000272">
    <property type="term" value="P:polysaccharide catabolic process"/>
    <property type="evidence" value="ECO:0007669"/>
    <property type="project" value="UniProtKB-KW"/>
</dbReference>
<dbReference type="GO" id="GO:0006032">
    <property type="term" value="P:chitin catabolic process"/>
    <property type="evidence" value="ECO:0007669"/>
    <property type="project" value="UniProtKB-KW"/>
</dbReference>
<evidence type="ECO:0000256" key="5">
    <source>
        <dbReference type="ARBA" id="ARBA00022525"/>
    </source>
</evidence>
<dbReference type="SUPFAM" id="SSF51445">
    <property type="entry name" value="(Trans)glycosidases"/>
    <property type="match status" value="1"/>
</dbReference>
<keyword evidence="6" id="KW-0147">Chitin-binding</keyword>
<dbReference type="Gene3D" id="3.10.350.10">
    <property type="entry name" value="LysM domain"/>
    <property type="match status" value="2"/>
</dbReference>
<evidence type="ECO:0000256" key="6">
    <source>
        <dbReference type="ARBA" id="ARBA00022669"/>
    </source>
</evidence>
<accession>A0AAN6QFX4</accession>
<dbReference type="PROSITE" id="PS01095">
    <property type="entry name" value="GH18_1"/>
    <property type="match status" value="1"/>
</dbReference>
<dbReference type="Gene3D" id="3.20.20.80">
    <property type="entry name" value="Glycosidases"/>
    <property type="match status" value="1"/>
</dbReference>
<keyword evidence="10" id="KW-0119">Carbohydrate metabolism</keyword>
<dbReference type="InterPro" id="IPR053214">
    <property type="entry name" value="LysM12-like"/>
</dbReference>
<feature type="domain" description="LysM" evidence="15">
    <location>
        <begin position="355"/>
        <end position="403"/>
    </location>
</feature>
<dbReference type="InterPro" id="IPR036779">
    <property type="entry name" value="LysM_dom_sf"/>
</dbReference>
<dbReference type="SMART" id="SM00636">
    <property type="entry name" value="Glyco_18"/>
    <property type="match status" value="1"/>
</dbReference>
<dbReference type="InterPro" id="IPR017853">
    <property type="entry name" value="GH"/>
</dbReference>
<dbReference type="InterPro" id="IPR001579">
    <property type="entry name" value="Glyco_hydro_18_chit_AS"/>
</dbReference>
<evidence type="ECO:0000256" key="2">
    <source>
        <dbReference type="ARBA" id="ARBA00004613"/>
    </source>
</evidence>
<evidence type="ECO:0000256" key="1">
    <source>
        <dbReference type="ARBA" id="ARBA00000822"/>
    </source>
</evidence>
<dbReference type="GeneID" id="89943425"/>
<keyword evidence="14" id="KW-0732">Signal</keyword>
<evidence type="ECO:0000256" key="4">
    <source>
        <dbReference type="ARBA" id="ARBA00012729"/>
    </source>
</evidence>
<comment type="subcellular location">
    <subcellularLocation>
        <location evidence="2">Secreted</location>
    </subcellularLocation>
</comment>
<keyword evidence="11 13" id="KW-0326">Glycosidase</keyword>
<dbReference type="Pfam" id="PF14856">
    <property type="entry name" value="Hce2"/>
    <property type="match status" value="1"/>
</dbReference>
<dbReference type="Gene3D" id="3.30.60.10">
    <property type="entry name" value="Endochitinase-like"/>
    <property type="match status" value="1"/>
</dbReference>
<evidence type="ECO:0000256" key="11">
    <source>
        <dbReference type="ARBA" id="ARBA00023295"/>
    </source>
</evidence>
<dbReference type="SUPFAM" id="SSF54556">
    <property type="entry name" value="Chitinase insertion domain"/>
    <property type="match status" value="1"/>
</dbReference>
<dbReference type="PANTHER" id="PTHR47700:SF1">
    <property type="entry name" value="CHITINASE"/>
    <property type="match status" value="1"/>
</dbReference>
<evidence type="ECO:0000313" key="17">
    <source>
        <dbReference type="EMBL" id="KAK4108876.1"/>
    </source>
</evidence>
<evidence type="ECO:0000256" key="7">
    <source>
        <dbReference type="ARBA" id="ARBA00022801"/>
    </source>
</evidence>
<dbReference type="SUPFAM" id="SSF54106">
    <property type="entry name" value="LysM domain"/>
    <property type="match status" value="2"/>
</dbReference>
<dbReference type="CDD" id="cd00035">
    <property type="entry name" value="ChtBD1"/>
    <property type="match status" value="1"/>
</dbReference>
<evidence type="ECO:0000259" key="15">
    <source>
        <dbReference type="PROSITE" id="PS51782"/>
    </source>
</evidence>
<dbReference type="RefSeq" id="XP_064666446.1">
    <property type="nucleotide sequence ID" value="XM_064819299.1"/>
</dbReference>
<dbReference type="InterPro" id="IPR011583">
    <property type="entry name" value="Chitinase_II/V-like_cat"/>
</dbReference>
<comment type="catalytic activity">
    <reaction evidence="1">
        <text>Random endo-hydrolysis of N-acetyl-beta-D-glucosaminide (1-&gt;4)-beta-linkages in chitin and chitodextrins.</text>
        <dbReference type="EC" id="3.2.1.14"/>
    </reaction>
</comment>
<evidence type="ECO:0000256" key="8">
    <source>
        <dbReference type="ARBA" id="ARBA00023024"/>
    </source>
</evidence>
<keyword evidence="5" id="KW-0964">Secreted</keyword>
<protein>
    <recommendedName>
        <fullName evidence="4">chitinase</fullName>
        <ecNumber evidence="4">3.2.1.14</ecNumber>
    </recommendedName>
</protein>
<evidence type="ECO:0000256" key="13">
    <source>
        <dbReference type="RuleBase" id="RU000489"/>
    </source>
</evidence>
<evidence type="ECO:0000256" key="10">
    <source>
        <dbReference type="ARBA" id="ARBA00023277"/>
    </source>
</evidence>
<sequence>MMVLSWFTAALGALGLLLSADLVSARMPPSRLGSSPGFNGIEVCPDRCSDSGPNMGNWSVYPSLQQIGKCKQTMFYEFSLYDPVDDMTANHRIRACSSFGPDFSRMPVSTASIASAEPVQVQFEIGWWKEGFGLAAAGLRSLTKQLRKFVDGGHGATDRPFIIFGQSGQAAIGLYVGQGLLNQGLSVSALRLFQDNLENLNVSTPSLAMQLCGSDYDSTHTFGIIATSNATFAPIQDAIKTWANGTCLSFSASVKFAGQAMFTTPLLHMNATANTNSTVRARALHGRAECRTVQVVSGDSCAALATRCGISGADFTKYNPGSTFCSTLRPGQHVCCSSGDLPDFRPQPNEDGSCYSYQVKANDNCADLAAAYSLTLDDIEEFNKKTWGWGGCKLLYLGTIMCLSKGTPPFPAPIPNAQCGPQKLGSKPPTDGSDISKLNPCPLNACCNIWGQCGITKDFCIDTNTGPPGTAKPGTYGCISNCGLDIVIGTGKGTTKIGYFEGYGLNRDCLFQDASQIDTSQYTHIHFGFGTLTSSYEVEVGDVLSTYQFGEFKRIKGAKRILSFGGWDFSTSQATYHIFREGVTAANRLKLATNIANFVKKHDLDGVDIDWEYPGAPDIPNIPKGSESDGPNYLAFLVILKNLLPGKSVSIAAPASYWYLKQFPIKEIARVVDYIVYMTYDLHGQWDATGNEHSQEGCAAGNCLRSQVNLTETALALAMITKAGVPGHKIMVGVTSYGRSFKMAQAGCWGPDCLFTGDRFNSNAKPGRCTGTAGYLADAEIAEILNDQKRSGRVVRSFVDTSSNSDILVYDDTEWVSYMSSSTKKLRATLYAIWGMGGTTDWAVDLQTFHDPPVPAKDWNTFKHVIRAGGDPKTDDSRNGNWTDLDCQADAIVHKFDYTPSERWRALNADAAWNDVVRIWKNTDRRRNLHFMESVSQTLRMGAEANCGTFVREDDNCDQPLECPAGANAVESGRKPSGPAAQLIWNSLITIHQMHHDYYDKLFQVASVIGTALDDMENTFAPVIEPDDNTWEKILIDIITAGVLMGAGMFFNRVLGSMSHFAGKPAKLSDLKDATLVMVATTASITKELLPSKQGPWKPEDQDVFSHYIGQVIDGWANITSLAVGRLFNATDESLDILYNAMSDGKLTEGKREGPLPDQSEEDNVIRINLQKTIFGYTIPQAWRVSNHYAFVVDSGFGCVGDEPPEDKPLDDYLWDDTMDATWGCVDDKLYYLVQPEGDSRRCVCQEYNSDGSCERLNCNKENKFSTPRGIDRLEDFGRVTRKDLITGSVRTWIANGKTNGGGFPDTSDRGVAEALLEMDITTPGFVRLPVCSPERAFQSWDTSAKGSSPNYPCDIPPGRDHCGASTFENRGSEASPTVADCLQIIKNIEGDGGTQWTIASGAEHREIAKAGECSFGVRPIGNKLSGNVEFYVGGQDVIDIINEAVKQFGGGGRVGARGYMTCNGNIKGQDVEWGIY</sequence>
<dbReference type="InterPro" id="IPR029070">
    <property type="entry name" value="Chitinase_insertion_sf"/>
</dbReference>
<name>A0AAN6QFX4_9PEZI</name>
<dbReference type="GO" id="GO:0005576">
    <property type="term" value="C:extracellular region"/>
    <property type="evidence" value="ECO:0007669"/>
    <property type="project" value="UniProtKB-SubCell"/>
</dbReference>
<dbReference type="EMBL" id="MU853360">
    <property type="protein sequence ID" value="KAK4108876.1"/>
    <property type="molecule type" value="Genomic_DNA"/>
</dbReference>
<evidence type="ECO:0000256" key="14">
    <source>
        <dbReference type="SAM" id="SignalP"/>
    </source>
</evidence>
<dbReference type="EC" id="3.2.1.14" evidence="4"/>
<dbReference type="InterPro" id="IPR018392">
    <property type="entry name" value="LysM"/>
</dbReference>
<keyword evidence="12" id="KW-0624">Polysaccharide degradation</keyword>
<organism evidence="17 18">
    <name type="scientific">Canariomyces notabilis</name>
    <dbReference type="NCBI Taxonomy" id="2074819"/>
    <lineage>
        <taxon>Eukaryota</taxon>
        <taxon>Fungi</taxon>
        <taxon>Dikarya</taxon>
        <taxon>Ascomycota</taxon>
        <taxon>Pezizomycotina</taxon>
        <taxon>Sordariomycetes</taxon>
        <taxon>Sordariomycetidae</taxon>
        <taxon>Sordariales</taxon>
        <taxon>Chaetomiaceae</taxon>
        <taxon>Canariomyces</taxon>
    </lineage>
</organism>
<evidence type="ECO:0000256" key="9">
    <source>
        <dbReference type="ARBA" id="ARBA00023026"/>
    </source>
</evidence>
<dbReference type="GO" id="GO:0008061">
    <property type="term" value="F:chitin binding"/>
    <property type="evidence" value="ECO:0007669"/>
    <property type="project" value="UniProtKB-KW"/>
</dbReference>
<evidence type="ECO:0000313" key="18">
    <source>
        <dbReference type="Proteomes" id="UP001302812"/>
    </source>
</evidence>
<dbReference type="InterPro" id="IPR036861">
    <property type="entry name" value="Endochitinase-like_sf"/>
</dbReference>
<proteinExistence type="inferred from homology"/>
<keyword evidence="8" id="KW-0146">Chitin degradation</keyword>
<evidence type="ECO:0000256" key="12">
    <source>
        <dbReference type="ARBA" id="ARBA00023326"/>
    </source>
</evidence>
<dbReference type="CDD" id="cd02878">
    <property type="entry name" value="GH18_zymocin_alpha"/>
    <property type="match status" value="1"/>
</dbReference>
<dbReference type="CDD" id="cd00118">
    <property type="entry name" value="LysM"/>
    <property type="match status" value="2"/>
</dbReference>
<comment type="similarity">
    <text evidence="3">Belongs to the glycosyl hydrolase 18 family. Chitinase class V subfamily.</text>
</comment>
<feature type="domain" description="GH18" evidence="16">
    <location>
        <begin position="494"/>
        <end position="869"/>
    </location>
</feature>
<dbReference type="Gene3D" id="3.10.50.10">
    <property type="match status" value="1"/>
</dbReference>
<dbReference type="Pfam" id="PF00704">
    <property type="entry name" value="Glyco_hydro_18"/>
    <property type="match status" value="1"/>
</dbReference>
<evidence type="ECO:0000259" key="16">
    <source>
        <dbReference type="PROSITE" id="PS51910"/>
    </source>
</evidence>
<keyword evidence="18" id="KW-1185">Reference proteome</keyword>
<comment type="caution">
    <text evidence="17">The sequence shown here is derived from an EMBL/GenBank/DDBJ whole genome shotgun (WGS) entry which is preliminary data.</text>
</comment>
<dbReference type="PANTHER" id="PTHR47700">
    <property type="entry name" value="V CHITINASE, PUTATIVE (AFU_ORTHOLOGUE AFUA_6G13720)-RELATED"/>
    <property type="match status" value="1"/>
</dbReference>
<dbReference type="PROSITE" id="PS51910">
    <property type="entry name" value="GH18_2"/>
    <property type="match status" value="1"/>
</dbReference>
<dbReference type="Pfam" id="PF01476">
    <property type="entry name" value="LysM"/>
    <property type="match status" value="2"/>
</dbReference>
<reference evidence="17" key="2">
    <citation type="submission" date="2023-05" db="EMBL/GenBank/DDBJ databases">
        <authorList>
            <consortium name="Lawrence Berkeley National Laboratory"/>
            <person name="Steindorff A."/>
            <person name="Hensen N."/>
            <person name="Bonometti L."/>
            <person name="Westerberg I."/>
            <person name="Brannstrom I.O."/>
            <person name="Guillou S."/>
            <person name="Cros-Aarteil S."/>
            <person name="Calhoun S."/>
            <person name="Haridas S."/>
            <person name="Kuo A."/>
            <person name="Mondo S."/>
            <person name="Pangilinan J."/>
            <person name="Riley R."/>
            <person name="Labutti K."/>
            <person name="Andreopoulos B."/>
            <person name="Lipzen A."/>
            <person name="Chen C."/>
            <person name="Yanf M."/>
            <person name="Daum C."/>
            <person name="Ng V."/>
            <person name="Clum A."/>
            <person name="Ohm R."/>
            <person name="Martin F."/>
            <person name="Silar P."/>
            <person name="Natvig D."/>
            <person name="Lalanne C."/>
            <person name="Gautier V."/>
            <person name="Ament-Velasquez S.L."/>
            <person name="Kruys A."/>
            <person name="Hutchinson M.I."/>
            <person name="Powell A.J."/>
            <person name="Barry K."/>
            <person name="Miller A.N."/>
            <person name="Grigoriev I.V."/>
            <person name="Debuchy R."/>
            <person name="Gladieux P."/>
            <person name="Thoren M.H."/>
            <person name="Johannesson H."/>
        </authorList>
    </citation>
    <scope>NUCLEOTIDE SEQUENCE</scope>
    <source>
        <strain evidence="17">CBS 508.74</strain>
    </source>
</reference>
<feature type="signal peptide" evidence="14">
    <location>
        <begin position="1"/>
        <end position="25"/>
    </location>
</feature>
<dbReference type="SUPFAM" id="SSF57016">
    <property type="entry name" value="Plant lectins/antimicrobial peptides"/>
    <property type="match status" value="1"/>
</dbReference>
<evidence type="ECO:0000256" key="3">
    <source>
        <dbReference type="ARBA" id="ARBA00008682"/>
    </source>
</evidence>
<reference evidence="17" key="1">
    <citation type="journal article" date="2023" name="Mol. Phylogenet. Evol.">
        <title>Genome-scale phylogeny and comparative genomics of the fungal order Sordariales.</title>
        <authorList>
            <person name="Hensen N."/>
            <person name="Bonometti L."/>
            <person name="Westerberg I."/>
            <person name="Brannstrom I.O."/>
            <person name="Guillou S."/>
            <person name="Cros-Aarteil S."/>
            <person name="Calhoun S."/>
            <person name="Haridas S."/>
            <person name="Kuo A."/>
            <person name="Mondo S."/>
            <person name="Pangilinan J."/>
            <person name="Riley R."/>
            <person name="LaButti K."/>
            <person name="Andreopoulos B."/>
            <person name="Lipzen A."/>
            <person name="Chen C."/>
            <person name="Yan M."/>
            <person name="Daum C."/>
            <person name="Ng V."/>
            <person name="Clum A."/>
            <person name="Steindorff A."/>
            <person name="Ohm R.A."/>
            <person name="Martin F."/>
            <person name="Silar P."/>
            <person name="Natvig D.O."/>
            <person name="Lalanne C."/>
            <person name="Gautier V."/>
            <person name="Ament-Velasquez S.L."/>
            <person name="Kruys A."/>
            <person name="Hutchinson M.I."/>
            <person name="Powell A.J."/>
            <person name="Barry K."/>
            <person name="Miller A.N."/>
            <person name="Grigoriev I.V."/>
            <person name="Debuchy R."/>
            <person name="Gladieux P."/>
            <person name="Hiltunen Thoren M."/>
            <person name="Johannesson H."/>
        </authorList>
    </citation>
    <scope>NUCLEOTIDE SEQUENCE</scope>
    <source>
        <strain evidence="17">CBS 508.74</strain>
    </source>
</reference>
<dbReference type="SMART" id="SM00257">
    <property type="entry name" value="LysM"/>
    <property type="match status" value="2"/>
</dbReference>